<dbReference type="RefSeq" id="WP_344907711.1">
    <property type="nucleotide sequence ID" value="NZ_BAAAYO010000006.1"/>
</dbReference>
<evidence type="ECO:0000256" key="1">
    <source>
        <dbReference type="SAM" id="MobiDB-lite"/>
    </source>
</evidence>
<gene>
    <name evidence="2" type="ORF">ACFFNY_26690</name>
</gene>
<organism evidence="2 3">
    <name type="scientific">Paenibacillus hodogayensis</name>
    <dbReference type="NCBI Taxonomy" id="279208"/>
    <lineage>
        <taxon>Bacteria</taxon>
        <taxon>Bacillati</taxon>
        <taxon>Bacillota</taxon>
        <taxon>Bacilli</taxon>
        <taxon>Bacillales</taxon>
        <taxon>Paenibacillaceae</taxon>
        <taxon>Paenibacillus</taxon>
    </lineage>
</organism>
<evidence type="ECO:0000313" key="3">
    <source>
        <dbReference type="Proteomes" id="UP001589619"/>
    </source>
</evidence>
<proteinExistence type="predicted"/>
<evidence type="ECO:0000313" key="2">
    <source>
        <dbReference type="EMBL" id="MFB9755176.1"/>
    </source>
</evidence>
<protein>
    <submittedName>
        <fullName evidence="2">Uncharacterized protein</fullName>
    </submittedName>
</protein>
<reference evidence="2 3" key="1">
    <citation type="submission" date="2024-09" db="EMBL/GenBank/DDBJ databases">
        <authorList>
            <person name="Sun Q."/>
            <person name="Mori K."/>
        </authorList>
    </citation>
    <scope>NUCLEOTIDE SEQUENCE [LARGE SCALE GENOMIC DNA]</scope>
    <source>
        <strain evidence="2 3">JCM 12520</strain>
    </source>
</reference>
<feature type="region of interest" description="Disordered" evidence="1">
    <location>
        <begin position="1"/>
        <end position="27"/>
    </location>
</feature>
<dbReference type="Proteomes" id="UP001589619">
    <property type="component" value="Unassembled WGS sequence"/>
</dbReference>
<name>A0ABV5W3N9_9BACL</name>
<sequence length="125" mass="13766">MPVNERIRPAGEQPGATAGGKATHTDWSAEVELLQLRLRDLRRSAAPAARQPASREEADRPGAGPAGMGKSLLESLAYAQTVQPRQERPRKTVRRNWRAEAFETPLGSDLLPDSGWTNKRERGDN</sequence>
<dbReference type="EMBL" id="JBHMAG010000018">
    <property type="protein sequence ID" value="MFB9755176.1"/>
    <property type="molecule type" value="Genomic_DNA"/>
</dbReference>
<comment type="caution">
    <text evidence="2">The sequence shown here is derived from an EMBL/GenBank/DDBJ whole genome shotgun (WGS) entry which is preliminary data.</text>
</comment>
<feature type="region of interest" description="Disordered" evidence="1">
    <location>
        <begin position="44"/>
        <end position="125"/>
    </location>
</feature>
<accession>A0ABV5W3N9</accession>
<keyword evidence="3" id="KW-1185">Reference proteome</keyword>